<keyword evidence="2" id="KW-0808">Transferase</keyword>
<dbReference type="InterPro" id="IPR016039">
    <property type="entry name" value="Thiolase-like"/>
</dbReference>
<evidence type="ECO:0000259" key="4">
    <source>
        <dbReference type="Pfam" id="PF00108"/>
    </source>
</evidence>
<protein>
    <recommendedName>
        <fullName evidence="4">Thiolase N-terminal domain-containing protein</fullName>
    </recommendedName>
</protein>
<evidence type="ECO:0000256" key="1">
    <source>
        <dbReference type="ARBA" id="ARBA00010982"/>
    </source>
</evidence>
<reference evidence="5 6" key="1">
    <citation type="journal article" date="2023" name="BMC Biol.">
        <title>The compact genome of the sponge Oopsacas minuta (Hexactinellida) is lacking key metazoan core genes.</title>
        <authorList>
            <person name="Santini S."/>
            <person name="Schenkelaars Q."/>
            <person name="Jourda C."/>
            <person name="Duchesne M."/>
            <person name="Belahbib H."/>
            <person name="Rocher C."/>
            <person name="Selva M."/>
            <person name="Riesgo A."/>
            <person name="Vervoort M."/>
            <person name="Leys S.P."/>
            <person name="Kodjabachian L."/>
            <person name="Le Bivic A."/>
            <person name="Borchiellini C."/>
            <person name="Claverie J.M."/>
            <person name="Renard E."/>
        </authorList>
    </citation>
    <scope>NUCLEOTIDE SEQUENCE [LARGE SCALE GENOMIC DNA]</scope>
    <source>
        <strain evidence="5">SPO-2</strain>
    </source>
</reference>
<gene>
    <name evidence="5" type="ORF">LOD99_11312</name>
</gene>
<dbReference type="InterPro" id="IPR002155">
    <property type="entry name" value="Thiolase"/>
</dbReference>
<dbReference type="Gene3D" id="3.40.47.10">
    <property type="match status" value="1"/>
</dbReference>
<dbReference type="GO" id="GO:0016747">
    <property type="term" value="F:acyltransferase activity, transferring groups other than amino-acyl groups"/>
    <property type="evidence" value="ECO:0007669"/>
    <property type="project" value="InterPro"/>
</dbReference>
<evidence type="ECO:0000256" key="3">
    <source>
        <dbReference type="ARBA" id="ARBA00023315"/>
    </source>
</evidence>
<evidence type="ECO:0000313" key="6">
    <source>
        <dbReference type="Proteomes" id="UP001165289"/>
    </source>
</evidence>
<organism evidence="5 6">
    <name type="scientific">Oopsacas minuta</name>
    <dbReference type="NCBI Taxonomy" id="111878"/>
    <lineage>
        <taxon>Eukaryota</taxon>
        <taxon>Metazoa</taxon>
        <taxon>Porifera</taxon>
        <taxon>Hexactinellida</taxon>
        <taxon>Hexasterophora</taxon>
        <taxon>Lyssacinosida</taxon>
        <taxon>Leucopsacidae</taxon>
        <taxon>Oopsacas</taxon>
    </lineage>
</organism>
<dbReference type="AlphaFoldDB" id="A0AAV7K4R8"/>
<keyword evidence="6" id="KW-1185">Reference proteome</keyword>
<dbReference type="EMBL" id="JAKMXF010000150">
    <property type="protein sequence ID" value="KAI6656257.1"/>
    <property type="molecule type" value="Genomic_DNA"/>
</dbReference>
<dbReference type="Pfam" id="PF00108">
    <property type="entry name" value="Thiolase_N"/>
    <property type="match status" value="1"/>
</dbReference>
<dbReference type="PANTHER" id="PTHR18919">
    <property type="entry name" value="ACETYL-COA C-ACYLTRANSFERASE"/>
    <property type="match status" value="1"/>
</dbReference>
<accession>A0AAV7K4R8</accession>
<evidence type="ECO:0000256" key="2">
    <source>
        <dbReference type="ARBA" id="ARBA00022679"/>
    </source>
</evidence>
<feature type="domain" description="Thiolase N-terminal" evidence="4">
    <location>
        <begin position="35"/>
        <end position="278"/>
    </location>
</feature>
<comment type="similarity">
    <text evidence="1">Belongs to the thiolase-like superfamily. Thiolase family.</text>
</comment>
<dbReference type="SUPFAM" id="SSF53901">
    <property type="entry name" value="Thiolase-like"/>
    <property type="match status" value="1"/>
</dbReference>
<dbReference type="PANTHER" id="PTHR18919:SF107">
    <property type="entry name" value="ACETYL-COA ACETYLTRANSFERASE, CYTOSOLIC"/>
    <property type="match status" value="1"/>
</dbReference>
<dbReference type="InterPro" id="IPR020616">
    <property type="entry name" value="Thiolase_N"/>
</dbReference>
<dbReference type="CDD" id="cd00751">
    <property type="entry name" value="thiolase"/>
    <property type="match status" value="1"/>
</dbReference>
<dbReference type="PROSITE" id="PS00098">
    <property type="entry name" value="THIOLASE_1"/>
    <property type="match status" value="1"/>
</dbReference>
<comment type="caution">
    <text evidence="5">The sequence shown here is derived from an EMBL/GenBank/DDBJ whole genome shotgun (WGS) entry which is preliminary data.</text>
</comment>
<name>A0AAV7K4R8_9METZ</name>
<sequence>MDIDGTICTFLICQFFFFRFIDWSLMSNSLANDIFVLSAVRTPISKFNGQMCSETPSKLGSYVLNECIYRGKILKEYVSEIILGQILTAGHGLNPARQAALLSNFPPSIPAFTVNMACISGLKSVILGFQSLRAGSGTFILAGGQENMSLSPHAVLLRRSMKFGNTSLIDTMLNDSLIDPTYNEPMGITAERIAKLYGISRLEQDEYSLRSHLLSSQAIIDHKFEAEIVPICLKNSKDSSFPNLLSIDEGPRPNSSITNFSKLQPYWLSDGSGSITPGSNFVLFFN</sequence>
<dbReference type="InterPro" id="IPR020615">
    <property type="entry name" value="Thiolase_acyl_enz_int_AS"/>
</dbReference>
<keyword evidence="3" id="KW-0012">Acyltransferase</keyword>
<dbReference type="Proteomes" id="UP001165289">
    <property type="component" value="Unassembled WGS sequence"/>
</dbReference>
<evidence type="ECO:0000313" key="5">
    <source>
        <dbReference type="EMBL" id="KAI6656257.1"/>
    </source>
</evidence>
<proteinExistence type="inferred from homology"/>